<reference evidence="1 2" key="1">
    <citation type="submission" date="2019-07" db="EMBL/GenBank/DDBJ databases">
        <authorList>
            <person name="Ashton P.M."/>
            <person name="Dallman T."/>
            <person name="Nair S."/>
            <person name="De Pinna E."/>
            <person name="Peters T."/>
            <person name="Grant K."/>
        </authorList>
    </citation>
    <scope>NUCLEOTIDE SEQUENCE [LARGE SCALE GENOMIC DNA]</scope>
    <source>
        <strain evidence="1 2">598112</strain>
    </source>
</reference>
<organism evidence="1 2">
    <name type="scientific">Salmonella enterica subsp. salamae</name>
    <dbReference type="NCBI Taxonomy" id="59202"/>
    <lineage>
        <taxon>Bacteria</taxon>
        <taxon>Pseudomonadati</taxon>
        <taxon>Pseudomonadota</taxon>
        <taxon>Gammaproteobacteria</taxon>
        <taxon>Enterobacterales</taxon>
        <taxon>Enterobacteriaceae</taxon>
        <taxon>Salmonella</taxon>
    </lineage>
</organism>
<dbReference type="AlphaFoldDB" id="A0A5Y3V3T7"/>
<gene>
    <name evidence="1" type="ORF">FNJ06_16505</name>
</gene>
<accession>A0A5Y3V3T7</accession>
<evidence type="ECO:0000313" key="1">
    <source>
        <dbReference type="EMBL" id="ECJ2327167.1"/>
    </source>
</evidence>
<name>A0A5Y3V3T7_SALER</name>
<comment type="caution">
    <text evidence="1">The sequence shown here is derived from an EMBL/GenBank/DDBJ whole genome shotgun (WGS) entry which is preliminary data.</text>
</comment>
<evidence type="ECO:0000313" key="2">
    <source>
        <dbReference type="Proteomes" id="UP000839824"/>
    </source>
</evidence>
<dbReference type="EMBL" id="AAIXRY010000018">
    <property type="protein sequence ID" value="ECJ2327167.1"/>
    <property type="molecule type" value="Genomic_DNA"/>
</dbReference>
<protein>
    <submittedName>
        <fullName evidence="1">Uncharacterized protein</fullName>
    </submittedName>
</protein>
<proteinExistence type="predicted"/>
<dbReference type="Proteomes" id="UP000839824">
    <property type="component" value="Unassembled WGS sequence"/>
</dbReference>
<sequence length="97" mass="11225">MIIIYSGIFLSSKALFLFQTAPKKSEVVLIYQMKPGQPVFAPLFVIQFLLYNNNKPALSAGLNNIKRLRTGRPDQHLRYHRLQYRCLCRSHHLRPAG</sequence>